<dbReference type="InterPro" id="IPR013325">
    <property type="entry name" value="RNA_pol_sigma_r2"/>
</dbReference>
<dbReference type="Gene3D" id="1.10.1740.10">
    <property type="match status" value="1"/>
</dbReference>
<feature type="domain" description="RNA polymerase sigma-70 region 2" evidence="1">
    <location>
        <begin position="30"/>
        <end position="80"/>
    </location>
</feature>
<accession>A0A221MAM5</accession>
<dbReference type="InterPro" id="IPR007627">
    <property type="entry name" value="RNA_pol_sigma70_r2"/>
</dbReference>
<name>A0A221MAM5_9BACI</name>
<dbReference type="GO" id="GO:0006352">
    <property type="term" value="P:DNA-templated transcription initiation"/>
    <property type="evidence" value="ECO:0007669"/>
    <property type="project" value="InterPro"/>
</dbReference>
<evidence type="ECO:0000313" key="2">
    <source>
        <dbReference type="EMBL" id="ASN04693.1"/>
    </source>
</evidence>
<dbReference type="RefSeq" id="WP_089531544.1">
    <property type="nucleotide sequence ID" value="NZ_CP022437.1"/>
</dbReference>
<evidence type="ECO:0000259" key="1">
    <source>
        <dbReference type="Pfam" id="PF04542"/>
    </source>
</evidence>
<protein>
    <recommendedName>
        <fullName evidence="1">RNA polymerase sigma-70 region 2 domain-containing protein</fullName>
    </recommendedName>
</protein>
<dbReference type="AlphaFoldDB" id="A0A221MAM5"/>
<dbReference type="GO" id="GO:0003700">
    <property type="term" value="F:DNA-binding transcription factor activity"/>
    <property type="evidence" value="ECO:0007669"/>
    <property type="project" value="InterPro"/>
</dbReference>
<evidence type="ECO:0000313" key="3">
    <source>
        <dbReference type="Proteomes" id="UP000204391"/>
    </source>
</evidence>
<dbReference type="Pfam" id="PF04542">
    <property type="entry name" value="Sigma70_r2"/>
    <property type="match status" value="1"/>
</dbReference>
<gene>
    <name evidence="2" type="ORF">CFK40_06535</name>
</gene>
<keyword evidence="3" id="KW-1185">Reference proteome</keyword>
<sequence>MIENVNEKMSFYEVAINFEEMIYFYIRELQIKQPYDDYFQEGLFALWVAHQTFDAEKGDFSTYANRKIKNRILNVKKRESSRAYKDLLVRESLLKQGVNIPILPVEDPYLWKAVQSKMTVNQWKWIYHYIILD</sequence>
<dbReference type="KEGG" id="vne:CFK40_06535"/>
<dbReference type="OrthoDB" id="9783788at2"/>
<dbReference type="EMBL" id="CP022437">
    <property type="protein sequence ID" value="ASN04693.1"/>
    <property type="molecule type" value="Genomic_DNA"/>
</dbReference>
<reference evidence="2 3" key="1">
    <citation type="journal article" date="2003" name="Int. J. Syst. Evol. Microbiol.">
        <title>Virgibacillus carmonensis sp. nov., Virgibacillus necropolis sp. nov. and Virgibacillus picturae sp. nov., three novel species isolated from deteriorated mural paintings, transfer of the species of the genus salibacillus to Virgibacillus, as Virgibacillus marismortui comb. nov. and Virgibacillus salexigens comb. nov., and emended description of the genus Virgibacillus.</title>
        <authorList>
            <person name="Heyrman J."/>
            <person name="Logan N.A."/>
            <person name="Busse H.J."/>
            <person name="Balcaen A."/>
            <person name="Lebbe L."/>
            <person name="Rodriguez-Diaz M."/>
            <person name="Swings J."/>
            <person name="De Vos P."/>
        </authorList>
    </citation>
    <scope>NUCLEOTIDE SEQUENCE [LARGE SCALE GENOMIC DNA]</scope>
    <source>
        <strain evidence="2 3">LMG 19488</strain>
    </source>
</reference>
<organism evidence="2 3">
    <name type="scientific">Virgibacillus necropolis</name>
    <dbReference type="NCBI Taxonomy" id="163877"/>
    <lineage>
        <taxon>Bacteria</taxon>
        <taxon>Bacillati</taxon>
        <taxon>Bacillota</taxon>
        <taxon>Bacilli</taxon>
        <taxon>Bacillales</taxon>
        <taxon>Bacillaceae</taxon>
        <taxon>Virgibacillus</taxon>
    </lineage>
</organism>
<dbReference type="Proteomes" id="UP000204391">
    <property type="component" value="Chromosome"/>
</dbReference>
<dbReference type="SUPFAM" id="SSF88946">
    <property type="entry name" value="Sigma2 domain of RNA polymerase sigma factors"/>
    <property type="match status" value="1"/>
</dbReference>
<proteinExistence type="predicted"/>